<organism evidence="1 2">
    <name type="scientific">Massilia cavernae</name>
    <dbReference type="NCBI Taxonomy" id="2320864"/>
    <lineage>
        <taxon>Bacteria</taxon>
        <taxon>Pseudomonadati</taxon>
        <taxon>Pseudomonadota</taxon>
        <taxon>Betaproteobacteria</taxon>
        <taxon>Burkholderiales</taxon>
        <taxon>Oxalobacteraceae</taxon>
        <taxon>Telluria group</taxon>
        <taxon>Massilia</taxon>
    </lineage>
</organism>
<dbReference type="CDD" id="cd23763">
    <property type="entry name" value="ASKHA_ATPase_ROK"/>
    <property type="match status" value="1"/>
</dbReference>
<protein>
    <submittedName>
        <fullName evidence="1">ROK family transcriptional regulator</fullName>
    </submittedName>
</protein>
<dbReference type="EMBL" id="QYUP01000133">
    <property type="protein sequence ID" value="RJG14444.1"/>
    <property type="molecule type" value="Genomic_DNA"/>
</dbReference>
<dbReference type="AlphaFoldDB" id="A0A418XPR9"/>
<reference evidence="1 2" key="1">
    <citation type="submission" date="2018-09" db="EMBL/GenBank/DDBJ databases">
        <authorList>
            <person name="Zhu H."/>
        </authorList>
    </citation>
    <scope>NUCLEOTIDE SEQUENCE [LARGE SCALE GENOMIC DNA]</scope>
    <source>
        <strain evidence="1 2">K1S02-61</strain>
    </source>
</reference>
<dbReference type="InterPro" id="IPR036390">
    <property type="entry name" value="WH_DNA-bd_sf"/>
</dbReference>
<dbReference type="Gene3D" id="3.30.420.40">
    <property type="match status" value="2"/>
</dbReference>
<dbReference type="GO" id="GO:0019262">
    <property type="term" value="P:N-acetylneuraminate catabolic process"/>
    <property type="evidence" value="ECO:0007669"/>
    <property type="project" value="TreeGrafter"/>
</dbReference>
<dbReference type="PANTHER" id="PTHR18964">
    <property type="entry name" value="ROK (REPRESSOR, ORF, KINASE) FAMILY"/>
    <property type="match status" value="1"/>
</dbReference>
<gene>
    <name evidence="1" type="ORF">D3872_17795</name>
</gene>
<dbReference type="InterPro" id="IPR000600">
    <property type="entry name" value="ROK"/>
</dbReference>
<dbReference type="SUPFAM" id="SSF53067">
    <property type="entry name" value="Actin-like ATPase domain"/>
    <property type="match status" value="1"/>
</dbReference>
<sequence>MLDDPIDPSLADEDEEAIEWLRPRGSNQVGMSQFNERIVLQAVRLNGSMAKADLARLTKLSTQTVSLIINRLLEGGLVLKLAPQRGKVGQPSVPIVLNPDGAFFIGIKIGRRSLDLLLVDFVGKVRDRASVSYAFPESDTLFGVIEQQLKAMCARLDPQWVARLSGIGIAAPLALGGWQRLLGIAPQQANQWDNIDIRARVQAMTALPVEFSKDTAAACVAELVAGRGRSIQSYLYVFVDTFVGGGLVLDSHLHGGLHGNAGAVGSIPLGLARREARAAPEQLLSAASLFNLEQLFTASGLDEGAANDGRALQEPWLTHTSAWLDDAARAIALAIVSATCLLDLEGVIIDGSIDRLLLEKLLAAVEKSLDYYNWEGVLRPIALAGTIGSDARGIGAALLPLYANFGPDRDLFLKNL</sequence>
<dbReference type="InterPro" id="IPR036388">
    <property type="entry name" value="WH-like_DNA-bd_sf"/>
</dbReference>
<name>A0A418XPR9_9BURK</name>
<dbReference type="PANTHER" id="PTHR18964:SF169">
    <property type="entry name" value="N-ACETYLMANNOSAMINE KINASE"/>
    <property type="match status" value="1"/>
</dbReference>
<evidence type="ECO:0000313" key="2">
    <source>
        <dbReference type="Proteomes" id="UP000284006"/>
    </source>
</evidence>
<keyword evidence="2" id="KW-1185">Reference proteome</keyword>
<dbReference type="GO" id="GO:0009384">
    <property type="term" value="F:N-acylmannosamine kinase activity"/>
    <property type="evidence" value="ECO:0007669"/>
    <property type="project" value="TreeGrafter"/>
</dbReference>
<dbReference type="OrthoDB" id="8595273at2"/>
<dbReference type="RefSeq" id="WP_119812068.1">
    <property type="nucleotide sequence ID" value="NZ_QYUP01000133.1"/>
</dbReference>
<dbReference type="Gene3D" id="1.10.10.10">
    <property type="entry name" value="Winged helix-like DNA-binding domain superfamily/Winged helix DNA-binding domain"/>
    <property type="match status" value="1"/>
</dbReference>
<evidence type="ECO:0000313" key="1">
    <source>
        <dbReference type="EMBL" id="RJG14444.1"/>
    </source>
</evidence>
<dbReference type="Proteomes" id="UP000284006">
    <property type="component" value="Unassembled WGS sequence"/>
</dbReference>
<proteinExistence type="predicted"/>
<dbReference type="Pfam" id="PF00480">
    <property type="entry name" value="ROK"/>
    <property type="match status" value="1"/>
</dbReference>
<accession>A0A418XPR9</accession>
<dbReference type="InterPro" id="IPR043129">
    <property type="entry name" value="ATPase_NBD"/>
</dbReference>
<comment type="caution">
    <text evidence="1">The sequence shown here is derived from an EMBL/GenBank/DDBJ whole genome shotgun (WGS) entry which is preliminary data.</text>
</comment>
<dbReference type="SUPFAM" id="SSF46785">
    <property type="entry name" value="Winged helix' DNA-binding domain"/>
    <property type="match status" value="1"/>
</dbReference>